<dbReference type="InterPro" id="IPR014509">
    <property type="entry name" value="YjdF-like"/>
</dbReference>
<feature type="transmembrane region" description="Helical" evidence="1">
    <location>
        <begin position="174"/>
        <end position="191"/>
    </location>
</feature>
<dbReference type="EMBL" id="JBEWLZ010000006">
    <property type="protein sequence ID" value="MET1490617.1"/>
    <property type="molecule type" value="Genomic_DNA"/>
</dbReference>
<reference evidence="2 3" key="1">
    <citation type="submission" date="2024-07" db="EMBL/GenBank/DDBJ databases">
        <title>Uliginosibacterium paludis KCTC:42655.</title>
        <authorList>
            <person name="Kim M.K."/>
        </authorList>
    </citation>
    <scope>NUCLEOTIDE SEQUENCE [LARGE SCALE GENOMIC DNA]</scope>
    <source>
        <strain evidence="2 3">KCTC 42655</strain>
    </source>
</reference>
<evidence type="ECO:0000313" key="3">
    <source>
        <dbReference type="Proteomes" id="UP001548590"/>
    </source>
</evidence>
<gene>
    <name evidence="2" type="ORF">ABVT11_12340</name>
</gene>
<keyword evidence="3" id="KW-1185">Reference proteome</keyword>
<feature type="transmembrane region" description="Helical" evidence="1">
    <location>
        <begin position="131"/>
        <end position="154"/>
    </location>
</feature>
<name>A0ABV2CS63_9RHOO</name>
<feature type="transmembrane region" description="Helical" evidence="1">
    <location>
        <begin position="102"/>
        <end position="119"/>
    </location>
</feature>
<accession>A0ABV2CS63</accession>
<dbReference type="RefSeq" id="WP_345927655.1">
    <property type="nucleotide sequence ID" value="NZ_JBDIVF010000004.1"/>
</dbReference>
<dbReference type="Proteomes" id="UP001548590">
    <property type="component" value="Unassembled WGS sequence"/>
</dbReference>
<feature type="transmembrane region" description="Helical" evidence="1">
    <location>
        <begin position="60"/>
        <end position="82"/>
    </location>
</feature>
<dbReference type="Pfam" id="PF09997">
    <property type="entry name" value="DUF2238"/>
    <property type="match status" value="1"/>
</dbReference>
<proteinExistence type="predicted"/>
<feature type="transmembrane region" description="Helical" evidence="1">
    <location>
        <begin position="31"/>
        <end position="48"/>
    </location>
</feature>
<keyword evidence="1" id="KW-0812">Transmembrane</keyword>
<dbReference type="InterPro" id="IPR058534">
    <property type="entry name" value="YjdF"/>
</dbReference>
<keyword evidence="1" id="KW-0472">Membrane</keyword>
<sequence>MSKAFNALHVTLALIVFVALLISGIQPFDRTTWWLEVAPVFIAATILATTGRRFPLTDLLYTLIALHALVLILGGAYSYARVPLGFWLQDAFDLARNPYDRIGHFMQGFVPAMVAREILIRGKHVAGRKMTAFLCIAIALAISACYELIEWAAAVILGQGADEFLGTQGDQWDMFMALIGASCALALLGRWHDRVMQTVLPQR</sequence>
<comment type="caution">
    <text evidence="2">The sequence shown here is derived from an EMBL/GenBank/DDBJ whole genome shotgun (WGS) entry which is preliminary data.</text>
</comment>
<organism evidence="2 3">
    <name type="scientific">Uliginosibacterium paludis</name>
    <dbReference type="NCBI Taxonomy" id="1615952"/>
    <lineage>
        <taxon>Bacteria</taxon>
        <taxon>Pseudomonadati</taxon>
        <taxon>Pseudomonadota</taxon>
        <taxon>Betaproteobacteria</taxon>
        <taxon>Rhodocyclales</taxon>
        <taxon>Zoogloeaceae</taxon>
        <taxon>Uliginosibacterium</taxon>
    </lineage>
</organism>
<dbReference type="PIRSF" id="PIRSF020606">
    <property type="entry name" value="UCP020606"/>
    <property type="match status" value="1"/>
</dbReference>
<keyword evidence="1" id="KW-1133">Transmembrane helix</keyword>
<protein>
    <submittedName>
        <fullName evidence="2">DUF2238 domain-containing protein</fullName>
    </submittedName>
</protein>
<evidence type="ECO:0000313" key="2">
    <source>
        <dbReference type="EMBL" id="MET1490617.1"/>
    </source>
</evidence>
<feature type="transmembrane region" description="Helical" evidence="1">
    <location>
        <begin position="7"/>
        <end position="25"/>
    </location>
</feature>
<evidence type="ECO:0000256" key="1">
    <source>
        <dbReference type="SAM" id="Phobius"/>
    </source>
</evidence>